<gene>
    <name evidence="1" type="ORF">llap_2698</name>
</gene>
<evidence type="ECO:0000313" key="1">
    <source>
        <dbReference type="EMBL" id="PKU46984.1"/>
    </source>
</evidence>
<name>A0A2I0ULR2_LIMLA</name>
<evidence type="ECO:0008006" key="3">
    <source>
        <dbReference type="Google" id="ProtNLM"/>
    </source>
</evidence>
<dbReference type="OrthoDB" id="276744at2759"/>
<protein>
    <recommendedName>
        <fullName evidence="3">Rna-directed dna polymerase from mobile element jockey-like</fullName>
    </recommendedName>
</protein>
<sequence>MTMSQQCVLVAKKVNGILGCIKKSVASRSREVILPLYSALVRPHLEDCVQFWAGKDREVLERVQQRAIKMSRGLEHLSYEERLRNLGPFSLEKRRLRGTSDQHLKILKAWVSRGWGPVVPSARTRRIRHKLEHRKFHLNMRRSCFTLRVAEHWSRLAREVVESLSLETFKTCLDTFLCNLL</sequence>
<dbReference type="Proteomes" id="UP000233556">
    <property type="component" value="Unassembled WGS sequence"/>
</dbReference>
<reference evidence="2" key="1">
    <citation type="submission" date="2017-11" db="EMBL/GenBank/DDBJ databases">
        <authorList>
            <person name="Lima N.C."/>
            <person name="Parody-Merino A.M."/>
            <person name="Battley P.F."/>
            <person name="Fidler A.E."/>
            <person name="Prosdocimi F."/>
        </authorList>
    </citation>
    <scope>NUCLEOTIDE SEQUENCE [LARGE SCALE GENOMIC DNA]</scope>
</reference>
<organism evidence="1 2">
    <name type="scientific">Limosa lapponica baueri</name>
    <dbReference type="NCBI Taxonomy" id="1758121"/>
    <lineage>
        <taxon>Eukaryota</taxon>
        <taxon>Metazoa</taxon>
        <taxon>Chordata</taxon>
        <taxon>Craniata</taxon>
        <taxon>Vertebrata</taxon>
        <taxon>Euteleostomi</taxon>
        <taxon>Archelosauria</taxon>
        <taxon>Archosauria</taxon>
        <taxon>Dinosauria</taxon>
        <taxon>Saurischia</taxon>
        <taxon>Theropoda</taxon>
        <taxon>Coelurosauria</taxon>
        <taxon>Aves</taxon>
        <taxon>Neognathae</taxon>
        <taxon>Neoaves</taxon>
        <taxon>Charadriiformes</taxon>
        <taxon>Scolopacidae</taxon>
        <taxon>Limosa</taxon>
    </lineage>
</organism>
<dbReference type="EMBL" id="KZ505692">
    <property type="protein sequence ID" value="PKU46984.1"/>
    <property type="molecule type" value="Genomic_DNA"/>
</dbReference>
<proteinExistence type="predicted"/>
<reference evidence="2" key="2">
    <citation type="submission" date="2017-12" db="EMBL/GenBank/DDBJ databases">
        <title>Genome sequence of the Bar-tailed Godwit (Limosa lapponica baueri).</title>
        <authorList>
            <person name="Lima N.C.B."/>
            <person name="Parody-Merino A.M."/>
            <person name="Battley P.F."/>
            <person name="Fidler A.E."/>
            <person name="Prosdocimi F."/>
        </authorList>
    </citation>
    <scope>NUCLEOTIDE SEQUENCE [LARGE SCALE GENOMIC DNA]</scope>
</reference>
<dbReference type="PANTHER" id="PTHR33332">
    <property type="entry name" value="REVERSE TRANSCRIPTASE DOMAIN-CONTAINING PROTEIN"/>
    <property type="match status" value="1"/>
</dbReference>
<evidence type="ECO:0000313" key="2">
    <source>
        <dbReference type="Proteomes" id="UP000233556"/>
    </source>
</evidence>
<dbReference type="AlphaFoldDB" id="A0A2I0ULR2"/>
<keyword evidence="2" id="KW-1185">Reference proteome</keyword>
<accession>A0A2I0ULR2</accession>